<organism evidence="3 4">
    <name type="scientific">Paracoccus jeotgali</name>
    <dbReference type="NCBI Taxonomy" id="2065379"/>
    <lineage>
        <taxon>Bacteria</taxon>
        <taxon>Pseudomonadati</taxon>
        <taxon>Pseudomonadota</taxon>
        <taxon>Alphaproteobacteria</taxon>
        <taxon>Rhodobacterales</taxon>
        <taxon>Paracoccaceae</taxon>
        <taxon>Paracoccus</taxon>
    </lineage>
</organism>
<dbReference type="CDD" id="cd00586">
    <property type="entry name" value="4HBT"/>
    <property type="match status" value="1"/>
</dbReference>
<dbReference type="PANTHER" id="PTHR31793">
    <property type="entry name" value="4-HYDROXYBENZOYL-COA THIOESTERASE FAMILY MEMBER"/>
    <property type="match status" value="1"/>
</dbReference>
<reference evidence="3 4" key="1">
    <citation type="submission" date="2017-12" db="EMBL/GenBank/DDBJ databases">
        <title>Genomic analysis of Paracoccus sp. CBA4604.</title>
        <authorList>
            <person name="Roh S.W."/>
            <person name="Kim J.Y."/>
            <person name="Kim J.S."/>
        </authorList>
    </citation>
    <scope>NUCLEOTIDE SEQUENCE [LARGE SCALE GENOMIC DNA]</scope>
    <source>
        <strain evidence="3 4">CBA4604</strain>
        <plasmid evidence="4">pcba4604-01</plasmid>
    </source>
</reference>
<dbReference type="EMBL" id="CP025584">
    <property type="protein sequence ID" value="AUM75751.1"/>
    <property type="molecule type" value="Genomic_DNA"/>
</dbReference>
<evidence type="ECO:0000313" key="3">
    <source>
        <dbReference type="EMBL" id="AUM75751.1"/>
    </source>
</evidence>
<geneLocation type="plasmid" evidence="4">
    <name>pcba4604-01</name>
</geneLocation>
<dbReference type="InterPro" id="IPR029069">
    <property type="entry name" value="HotDog_dom_sf"/>
</dbReference>
<evidence type="ECO:0000256" key="2">
    <source>
        <dbReference type="ARBA" id="ARBA00022801"/>
    </source>
</evidence>
<dbReference type="GO" id="GO:0047617">
    <property type="term" value="F:fatty acyl-CoA hydrolase activity"/>
    <property type="evidence" value="ECO:0007669"/>
    <property type="project" value="TreeGrafter"/>
</dbReference>
<keyword evidence="2" id="KW-0378">Hydrolase</keyword>
<dbReference type="Pfam" id="PF13279">
    <property type="entry name" value="4HBT_2"/>
    <property type="match status" value="1"/>
</dbReference>
<dbReference type="Proteomes" id="UP000234882">
    <property type="component" value="Plasmid pCBA4604-01"/>
</dbReference>
<dbReference type="SUPFAM" id="SSF54637">
    <property type="entry name" value="Thioesterase/thiol ester dehydrase-isomerase"/>
    <property type="match status" value="1"/>
</dbReference>
<dbReference type="InterPro" id="IPR050563">
    <property type="entry name" value="4-hydroxybenzoyl-CoA_TE"/>
</dbReference>
<name>A0A2K9MJD4_9RHOB</name>
<sequence length="141" mass="15517">MVTAVSRDRSDYPHALALPTRWIDNDAFGHMNNAVHYQFFDTAVNRLLLDLGCSQAASGPNRFLVVETGCRYFNELAYPDLIVVGLRVGHLGRSSVRYDLGLFRSDDTLASAAGFLVHVNTVSGRPAAFSAELRDKLGNLM</sequence>
<keyword evidence="3" id="KW-0614">Plasmid</keyword>
<accession>A0A2K9MJD4</accession>
<dbReference type="OrthoDB" id="9799036at2"/>
<dbReference type="Gene3D" id="3.10.129.10">
    <property type="entry name" value="Hotdog Thioesterase"/>
    <property type="match status" value="1"/>
</dbReference>
<protein>
    <submittedName>
        <fullName evidence="3">Thioesterase</fullName>
    </submittedName>
</protein>
<dbReference type="KEGG" id="paru:CYR75_15080"/>
<keyword evidence="4" id="KW-1185">Reference proteome</keyword>
<evidence type="ECO:0000256" key="1">
    <source>
        <dbReference type="ARBA" id="ARBA00005953"/>
    </source>
</evidence>
<dbReference type="PANTHER" id="PTHR31793:SF27">
    <property type="entry name" value="NOVEL THIOESTERASE SUPERFAMILY DOMAIN AND SAPOSIN A-TYPE DOMAIN CONTAINING PROTEIN (0610012H03RIK)"/>
    <property type="match status" value="1"/>
</dbReference>
<comment type="similarity">
    <text evidence="1">Belongs to the 4-hydroxybenzoyl-CoA thioesterase family.</text>
</comment>
<proteinExistence type="inferred from homology"/>
<gene>
    <name evidence="3" type="ORF">CYR75_15080</name>
</gene>
<dbReference type="AlphaFoldDB" id="A0A2K9MJD4"/>
<evidence type="ECO:0000313" key="4">
    <source>
        <dbReference type="Proteomes" id="UP000234882"/>
    </source>
</evidence>